<comment type="caution">
    <text evidence="1">The sequence shown here is derived from an EMBL/GenBank/DDBJ whole genome shotgun (WGS) entry which is preliminary data.</text>
</comment>
<evidence type="ECO:0000313" key="1">
    <source>
        <dbReference type="EMBL" id="KAG0438271.1"/>
    </source>
</evidence>
<accession>A0AC60QRN6</accession>
<name>A0AC60QRN6_IXOPE</name>
<sequence>MLVTGSDDASDGLEDVRYLFEACHLGSKNDPHAAGHSRRGTSFDEGYASSSSKDDDSDPTSLVTGLSTVCIDDAAVLRRGPTRTRDDRPRPQPYGHQQEYHDEQWREERLGARLVLPSSPPKPDSGAPSAGSGGIWEWTLGSPLSQPSPVEPLSVDSNVSSSPPLEVFALGCSPGSFDQRDALASSVLPPSNLNALSRDGLALMGDIQAGQPHQELVDDLGALLLAEPAQPDGVDSIKRYLMDEAPLAPGLPELDIEDVLSVLPAIPIPKEQRTQPPMAPPLAQESRALLEGMQAVQANSRRYLPILPKDPNTSTRGEDTAPTPASCQRQSRVEKDALRAELNVLSLNKATVLVRLLRKEGRLRNRSPVRGSTYLHHAVIENDKALLLRLVESLSKQPEEGLHLDVQNSRGHTPLHLACVKGDPILVGFLCEAGARTDIECLKQRRPLHLAAKHGDLPCVAKLLQVAELGLDAQDYKGRTALHWAVLVHNCLKVGPNGNQVIDTIPMVRELISHGASPLIKDVAGETALHYAVTKKRIDMVETLLDYGPSAGPLLGVCDRHGQTALHAACRLEVEEHLQVELVRQLVLNGACPQARDAQGLTPCDLLPPHRAQVHRWLSTPVTS</sequence>
<gene>
    <name evidence="1" type="ORF">HPB47_017077</name>
</gene>
<protein>
    <submittedName>
        <fullName evidence="1">Uncharacterized protein</fullName>
    </submittedName>
</protein>
<dbReference type="EMBL" id="JABSTQ010005924">
    <property type="protein sequence ID" value="KAG0438271.1"/>
    <property type="molecule type" value="Genomic_DNA"/>
</dbReference>
<organism evidence="1 2">
    <name type="scientific">Ixodes persulcatus</name>
    <name type="common">Taiga tick</name>
    <dbReference type="NCBI Taxonomy" id="34615"/>
    <lineage>
        <taxon>Eukaryota</taxon>
        <taxon>Metazoa</taxon>
        <taxon>Ecdysozoa</taxon>
        <taxon>Arthropoda</taxon>
        <taxon>Chelicerata</taxon>
        <taxon>Arachnida</taxon>
        <taxon>Acari</taxon>
        <taxon>Parasitiformes</taxon>
        <taxon>Ixodida</taxon>
        <taxon>Ixodoidea</taxon>
        <taxon>Ixodidae</taxon>
        <taxon>Ixodinae</taxon>
        <taxon>Ixodes</taxon>
    </lineage>
</organism>
<proteinExistence type="predicted"/>
<dbReference type="Proteomes" id="UP000805193">
    <property type="component" value="Unassembled WGS sequence"/>
</dbReference>
<reference evidence="1 2" key="1">
    <citation type="journal article" date="2020" name="Cell">
        <title>Large-Scale Comparative Analyses of Tick Genomes Elucidate Their Genetic Diversity and Vector Capacities.</title>
        <authorList>
            <consortium name="Tick Genome and Microbiome Consortium (TIGMIC)"/>
            <person name="Jia N."/>
            <person name="Wang J."/>
            <person name="Shi W."/>
            <person name="Du L."/>
            <person name="Sun Y."/>
            <person name="Zhan W."/>
            <person name="Jiang J.F."/>
            <person name="Wang Q."/>
            <person name="Zhang B."/>
            <person name="Ji P."/>
            <person name="Bell-Sakyi L."/>
            <person name="Cui X.M."/>
            <person name="Yuan T.T."/>
            <person name="Jiang B.G."/>
            <person name="Yang W.F."/>
            <person name="Lam T.T."/>
            <person name="Chang Q.C."/>
            <person name="Ding S.J."/>
            <person name="Wang X.J."/>
            <person name="Zhu J.G."/>
            <person name="Ruan X.D."/>
            <person name="Zhao L."/>
            <person name="Wei J.T."/>
            <person name="Ye R.Z."/>
            <person name="Que T.C."/>
            <person name="Du C.H."/>
            <person name="Zhou Y.H."/>
            <person name="Cheng J.X."/>
            <person name="Dai P.F."/>
            <person name="Guo W.B."/>
            <person name="Han X.H."/>
            <person name="Huang E.J."/>
            <person name="Li L.F."/>
            <person name="Wei W."/>
            <person name="Gao Y.C."/>
            <person name="Liu J.Z."/>
            <person name="Shao H.Z."/>
            <person name="Wang X."/>
            <person name="Wang C.C."/>
            <person name="Yang T.C."/>
            <person name="Huo Q.B."/>
            <person name="Li W."/>
            <person name="Chen H.Y."/>
            <person name="Chen S.E."/>
            <person name="Zhou L.G."/>
            <person name="Ni X.B."/>
            <person name="Tian J.H."/>
            <person name="Sheng Y."/>
            <person name="Liu T."/>
            <person name="Pan Y.S."/>
            <person name="Xia L.Y."/>
            <person name="Li J."/>
            <person name="Zhao F."/>
            <person name="Cao W.C."/>
        </authorList>
    </citation>
    <scope>NUCLEOTIDE SEQUENCE [LARGE SCALE GENOMIC DNA]</scope>
    <source>
        <strain evidence="1">Iper-2018</strain>
    </source>
</reference>
<evidence type="ECO:0000313" key="2">
    <source>
        <dbReference type="Proteomes" id="UP000805193"/>
    </source>
</evidence>
<keyword evidence="2" id="KW-1185">Reference proteome</keyword>